<feature type="domain" description="Solute-binding protein family 3/N-terminal" evidence="5">
    <location>
        <begin position="43"/>
        <end position="264"/>
    </location>
</feature>
<dbReference type="PANTHER" id="PTHR30085:SF6">
    <property type="entry name" value="ABC TRANSPORTER GLUTAMINE-BINDING PROTEIN GLNH"/>
    <property type="match status" value="1"/>
</dbReference>
<sequence length="280" mass="30471">MRLTIRTLLTTGAMAALAALSAVALPGRATAADGVDAIKKRGTLIVGVKADYKPFGFRDPSGTIIGLEPDLAADLAKRLGVKLELVPVVSANRIEFLQQGKVDLLIATLSDKPERRRVVQAIDPNYYSDFVNVLLPKSSGITDWAQLKGKPVCATSGAWYNKDVARTYGAEIVAFDGSEKPLFALKQGNCIGYVYDQSMLQGKLLDDDWKANYALPLKGILDAPWMMAVAQGNTTLQAAVEDATKDWMKTGFIVNEEKKWGIEPTAYSKAMHEKYKNATN</sequence>
<dbReference type="PROSITE" id="PS51318">
    <property type="entry name" value="TAT"/>
    <property type="match status" value="1"/>
</dbReference>
<dbReference type="EMBL" id="MLCA01000007">
    <property type="protein sequence ID" value="MEE7491603.1"/>
    <property type="molecule type" value="Genomic_DNA"/>
</dbReference>
<dbReference type="Gene3D" id="3.40.190.10">
    <property type="entry name" value="Periplasmic binding protein-like II"/>
    <property type="match status" value="2"/>
</dbReference>
<dbReference type="RefSeq" id="WP_331302285.1">
    <property type="nucleotide sequence ID" value="NZ_MLCA01000007.1"/>
</dbReference>
<gene>
    <name evidence="6" type="ORF">MOTC310_14460</name>
</gene>
<protein>
    <submittedName>
        <fullName evidence="6">ABC transporter substrate-binding protein</fullName>
    </submittedName>
</protein>
<name>A0ABU7TP69_9HYPH</name>
<comment type="similarity">
    <text evidence="1">Belongs to the bacterial solute-binding protein 3 family.</text>
</comment>
<dbReference type="PANTHER" id="PTHR30085">
    <property type="entry name" value="AMINO ACID ABC TRANSPORTER PERMEASE"/>
    <property type="match status" value="1"/>
</dbReference>
<evidence type="ECO:0000256" key="4">
    <source>
        <dbReference type="SAM" id="SignalP"/>
    </source>
</evidence>
<keyword evidence="2" id="KW-0813">Transport</keyword>
<keyword evidence="3 4" id="KW-0732">Signal</keyword>
<dbReference type="Pfam" id="PF00497">
    <property type="entry name" value="SBP_bac_3"/>
    <property type="match status" value="1"/>
</dbReference>
<keyword evidence="7" id="KW-1185">Reference proteome</keyword>
<dbReference type="InterPro" id="IPR001638">
    <property type="entry name" value="Solute-binding_3/MltF_N"/>
</dbReference>
<evidence type="ECO:0000256" key="1">
    <source>
        <dbReference type="ARBA" id="ARBA00010333"/>
    </source>
</evidence>
<proteinExistence type="inferred from homology"/>
<evidence type="ECO:0000313" key="6">
    <source>
        <dbReference type="EMBL" id="MEE7491603.1"/>
    </source>
</evidence>
<dbReference type="CDD" id="cd13693">
    <property type="entry name" value="PBP2_polar_AA"/>
    <property type="match status" value="1"/>
</dbReference>
<dbReference type="SMART" id="SM00062">
    <property type="entry name" value="PBPb"/>
    <property type="match status" value="1"/>
</dbReference>
<organism evidence="6 7">
    <name type="scientific">Methylobacterium oryzae</name>
    <dbReference type="NCBI Taxonomy" id="334852"/>
    <lineage>
        <taxon>Bacteria</taxon>
        <taxon>Pseudomonadati</taxon>
        <taxon>Pseudomonadota</taxon>
        <taxon>Alphaproteobacteria</taxon>
        <taxon>Hyphomicrobiales</taxon>
        <taxon>Methylobacteriaceae</taxon>
        <taxon>Methylobacterium</taxon>
    </lineage>
</organism>
<dbReference type="SUPFAM" id="SSF53850">
    <property type="entry name" value="Periplasmic binding protein-like II"/>
    <property type="match status" value="1"/>
</dbReference>
<dbReference type="Proteomes" id="UP001355206">
    <property type="component" value="Unassembled WGS sequence"/>
</dbReference>
<dbReference type="InterPro" id="IPR051455">
    <property type="entry name" value="Bact_solute-bind_prot3"/>
</dbReference>
<evidence type="ECO:0000256" key="2">
    <source>
        <dbReference type="ARBA" id="ARBA00022448"/>
    </source>
</evidence>
<evidence type="ECO:0000259" key="5">
    <source>
        <dbReference type="SMART" id="SM00062"/>
    </source>
</evidence>
<feature type="chain" id="PRO_5047417012" evidence="4">
    <location>
        <begin position="32"/>
        <end position="280"/>
    </location>
</feature>
<feature type="signal peptide" evidence="4">
    <location>
        <begin position="1"/>
        <end position="31"/>
    </location>
</feature>
<accession>A0ABU7TP69</accession>
<evidence type="ECO:0000256" key="3">
    <source>
        <dbReference type="ARBA" id="ARBA00022729"/>
    </source>
</evidence>
<dbReference type="InterPro" id="IPR006311">
    <property type="entry name" value="TAT_signal"/>
</dbReference>
<reference evidence="6 7" key="1">
    <citation type="journal article" date="2012" name="Genet. Mol. Biol.">
        <title>Analysis of 16S rRNA and mxaF genes revealing insights into Methylobacterium niche-specific plant association.</title>
        <authorList>
            <person name="Dourado M.N."/>
            <person name="Andreote F.D."/>
            <person name="Dini-Andreote F."/>
            <person name="Conti R."/>
            <person name="Araujo J.M."/>
            <person name="Araujo W.L."/>
        </authorList>
    </citation>
    <scope>NUCLEOTIDE SEQUENCE [LARGE SCALE GENOMIC DNA]</scope>
    <source>
        <strain evidence="6 7">TC3-10</strain>
    </source>
</reference>
<evidence type="ECO:0000313" key="7">
    <source>
        <dbReference type="Proteomes" id="UP001355206"/>
    </source>
</evidence>
<comment type="caution">
    <text evidence="6">The sequence shown here is derived from an EMBL/GenBank/DDBJ whole genome shotgun (WGS) entry which is preliminary data.</text>
</comment>